<dbReference type="EMBL" id="MU003507">
    <property type="protein sequence ID" value="KAF2470599.1"/>
    <property type="molecule type" value="Genomic_DNA"/>
</dbReference>
<evidence type="ECO:0000313" key="1">
    <source>
        <dbReference type="EMBL" id="KAF2470599.1"/>
    </source>
</evidence>
<accession>A0ACB6QUA1</accession>
<reference evidence="1" key="1">
    <citation type="journal article" date="2020" name="Stud. Mycol.">
        <title>101 Dothideomycetes genomes: a test case for predicting lifestyles and emergence of pathogens.</title>
        <authorList>
            <person name="Haridas S."/>
            <person name="Albert R."/>
            <person name="Binder M."/>
            <person name="Bloem J."/>
            <person name="Labutti K."/>
            <person name="Salamov A."/>
            <person name="Andreopoulos B."/>
            <person name="Baker S."/>
            <person name="Barry K."/>
            <person name="Bills G."/>
            <person name="Bluhm B."/>
            <person name="Cannon C."/>
            <person name="Castanera R."/>
            <person name="Culley D."/>
            <person name="Daum C."/>
            <person name="Ezra D."/>
            <person name="Gonzalez J."/>
            <person name="Henrissat B."/>
            <person name="Kuo A."/>
            <person name="Liang C."/>
            <person name="Lipzen A."/>
            <person name="Lutzoni F."/>
            <person name="Magnuson J."/>
            <person name="Mondo S."/>
            <person name="Nolan M."/>
            <person name="Ohm R."/>
            <person name="Pangilinan J."/>
            <person name="Park H.-J."/>
            <person name="Ramirez L."/>
            <person name="Alfaro M."/>
            <person name="Sun H."/>
            <person name="Tritt A."/>
            <person name="Yoshinaga Y."/>
            <person name="Zwiers L.-H."/>
            <person name="Turgeon B."/>
            <person name="Goodwin S."/>
            <person name="Spatafora J."/>
            <person name="Crous P."/>
            <person name="Grigoriev I."/>
        </authorList>
    </citation>
    <scope>NUCLEOTIDE SEQUENCE</scope>
    <source>
        <strain evidence="1">ATCC 200398</strain>
    </source>
</reference>
<keyword evidence="2" id="KW-1185">Reference proteome</keyword>
<organism evidence="1 2">
    <name type="scientific">Lindgomyces ingoldianus</name>
    <dbReference type="NCBI Taxonomy" id="673940"/>
    <lineage>
        <taxon>Eukaryota</taxon>
        <taxon>Fungi</taxon>
        <taxon>Dikarya</taxon>
        <taxon>Ascomycota</taxon>
        <taxon>Pezizomycotina</taxon>
        <taxon>Dothideomycetes</taxon>
        <taxon>Pleosporomycetidae</taxon>
        <taxon>Pleosporales</taxon>
        <taxon>Lindgomycetaceae</taxon>
        <taxon>Lindgomyces</taxon>
    </lineage>
</organism>
<comment type="caution">
    <text evidence="1">The sequence shown here is derived from an EMBL/GenBank/DDBJ whole genome shotgun (WGS) entry which is preliminary data.</text>
</comment>
<sequence length="395" mass="43079">MFQSSISAPPALNLVKEEKDIIKIDENDKHKALVNKPQEQDEMGYPSGSKPIFIVLALVFASSLASLDMTIVVTAIPKVTDEFRSLANFPWGKAYKYFPLKTTLRASIFVFELGSPICGVALNPNSSSVTGAYTIIAFAAEPKEQPMFTGFDGMSYGIAAVLGPLIGGVFADKVCWCWCFYINLSVSQPKAWNSSQVIGLLAGFMSILISFCIWEAFQGECAMIVPRVCKHRLINTSCVDTCFFSESYFLVIYYLPIYFQSVSSASPTISGVYSLPLTITVTLPIIVRQGSADANDVSFVTAMILFAQSAFVNKLLSTLPMTTPDVDPTAVVVTCATQILVYMVVYMVGLKVALAIAVAITGIAFFVSLFGRWKRLSIEAVEATSGCAWERRISK</sequence>
<name>A0ACB6QUA1_9PLEO</name>
<proteinExistence type="predicted"/>
<dbReference type="Proteomes" id="UP000799755">
    <property type="component" value="Unassembled WGS sequence"/>
</dbReference>
<gene>
    <name evidence="1" type="ORF">BDR25DRAFT_325421</name>
</gene>
<evidence type="ECO:0000313" key="2">
    <source>
        <dbReference type="Proteomes" id="UP000799755"/>
    </source>
</evidence>
<protein>
    <submittedName>
        <fullName evidence="1">MFS general substrate transporter</fullName>
    </submittedName>
</protein>